<name>A0A934NAA3_9BACT</name>
<gene>
    <name evidence="3" type="ORF">JF922_16015</name>
</gene>
<dbReference type="AlphaFoldDB" id="A0A934NAA3"/>
<organism evidence="3 4">
    <name type="scientific">Candidatus Nephthysia bennettiae</name>
    <dbReference type="NCBI Taxonomy" id="3127016"/>
    <lineage>
        <taxon>Bacteria</taxon>
        <taxon>Bacillati</taxon>
        <taxon>Candidatus Dormiibacterota</taxon>
        <taxon>Candidatus Dormibacteria</taxon>
        <taxon>Candidatus Dormibacterales</taxon>
        <taxon>Candidatus Dormibacteraceae</taxon>
        <taxon>Candidatus Nephthysia</taxon>
    </lineage>
</organism>
<comment type="similarity">
    <text evidence="1">Belongs to the AHA1 family.</text>
</comment>
<evidence type="ECO:0000259" key="2">
    <source>
        <dbReference type="Pfam" id="PF08327"/>
    </source>
</evidence>
<sequence length="70" mass="7528">MAAEEPSRVTWEIEPAQGGVCKLTVTHDRLEGAPRTAHRVSGGWMFILSGLKTLLETGRPLVDPSAAATR</sequence>
<evidence type="ECO:0000313" key="3">
    <source>
        <dbReference type="EMBL" id="MBJ7599569.1"/>
    </source>
</evidence>
<evidence type="ECO:0000256" key="1">
    <source>
        <dbReference type="ARBA" id="ARBA00006817"/>
    </source>
</evidence>
<comment type="caution">
    <text evidence="3">The sequence shown here is derived from an EMBL/GenBank/DDBJ whole genome shotgun (WGS) entry which is preliminary data.</text>
</comment>
<dbReference type="EMBL" id="JAEKNR010000157">
    <property type="protein sequence ID" value="MBJ7599569.1"/>
    <property type="molecule type" value="Genomic_DNA"/>
</dbReference>
<dbReference type="InterPro" id="IPR023393">
    <property type="entry name" value="START-like_dom_sf"/>
</dbReference>
<proteinExistence type="inferred from homology"/>
<evidence type="ECO:0000313" key="4">
    <source>
        <dbReference type="Proteomes" id="UP000612893"/>
    </source>
</evidence>
<feature type="domain" description="Activator of Hsp90 ATPase homologue 1/2-like C-terminal" evidence="2">
    <location>
        <begin position="4"/>
        <end position="56"/>
    </location>
</feature>
<dbReference type="Gene3D" id="3.30.530.20">
    <property type="match status" value="1"/>
</dbReference>
<accession>A0A934NAA3</accession>
<reference evidence="3" key="1">
    <citation type="submission" date="2020-10" db="EMBL/GenBank/DDBJ databases">
        <title>Ca. Dormibacterota MAGs.</title>
        <authorList>
            <person name="Montgomery K."/>
        </authorList>
    </citation>
    <scope>NUCLEOTIDE SEQUENCE [LARGE SCALE GENOMIC DNA]</scope>
    <source>
        <strain evidence="3">SC8812_S17_10</strain>
    </source>
</reference>
<protein>
    <submittedName>
        <fullName evidence="3">SRPBCC domain-containing protein</fullName>
    </submittedName>
</protein>
<keyword evidence="4" id="KW-1185">Reference proteome</keyword>
<dbReference type="Pfam" id="PF08327">
    <property type="entry name" value="AHSA1"/>
    <property type="match status" value="1"/>
</dbReference>
<dbReference type="InterPro" id="IPR013538">
    <property type="entry name" value="ASHA1/2-like_C"/>
</dbReference>
<dbReference type="Proteomes" id="UP000612893">
    <property type="component" value="Unassembled WGS sequence"/>
</dbReference>
<dbReference type="SUPFAM" id="SSF55961">
    <property type="entry name" value="Bet v1-like"/>
    <property type="match status" value="1"/>
</dbReference>